<dbReference type="GO" id="GO:0001764">
    <property type="term" value="P:neuron migration"/>
    <property type="evidence" value="ECO:0007669"/>
    <property type="project" value="TreeGrafter"/>
</dbReference>
<protein>
    <submittedName>
        <fullName evidence="2">Uncharacterized protein</fullName>
    </submittedName>
</protein>
<accession>A0A3M7SVP8</accession>
<keyword evidence="1" id="KW-0472">Membrane</keyword>
<name>A0A3M7SVP8_BRAPC</name>
<dbReference type="GO" id="GO:0016020">
    <property type="term" value="C:membrane"/>
    <property type="evidence" value="ECO:0007669"/>
    <property type="project" value="TreeGrafter"/>
</dbReference>
<dbReference type="OrthoDB" id="536372at2759"/>
<dbReference type="GO" id="GO:0031410">
    <property type="term" value="C:cytoplasmic vesicle"/>
    <property type="evidence" value="ECO:0007669"/>
    <property type="project" value="TreeGrafter"/>
</dbReference>
<dbReference type="InterPro" id="IPR029865">
    <property type="entry name" value="KIAA0319-like"/>
</dbReference>
<organism evidence="2 3">
    <name type="scientific">Brachionus plicatilis</name>
    <name type="common">Marine rotifer</name>
    <name type="synonym">Brachionus muelleri</name>
    <dbReference type="NCBI Taxonomy" id="10195"/>
    <lineage>
        <taxon>Eukaryota</taxon>
        <taxon>Metazoa</taxon>
        <taxon>Spiralia</taxon>
        <taxon>Gnathifera</taxon>
        <taxon>Rotifera</taxon>
        <taxon>Eurotatoria</taxon>
        <taxon>Monogononta</taxon>
        <taxon>Pseudotrocha</taxon>
        <taxon>Ploima</taxon>
        <taxon>Brachionidae</taxon>
        <taxon>Brachionus</taxon>
    </lineage>
</organism>
<dbReference type="PANTHER" id="PTHR46182:SF2">
    <property type="entry name" value="FI19480P1"/>
    <property type="match status" value="1"/>
</dbReference>
<dbReference type="PANTHER" id="PTHR46182">
    <property type="entry name" value="FI19480P1"/>
    <property type="match status" value="1"/>
</dbReference>
<dbReference type="STRING" id="10195.A0A3M7SVP8"/>
<dbReference type="AlphaFoldDB" id="A0A3M7SVP8"/>
<sequence length="371" mass="42923">MENFLKVLIFLNRFAGTNEAPVVVYENMVEGEYRFVLKVWSSEGEFSQDFVHVFVHGSTNENVSAQAHNPAHINQNMIEIELDIEPSLLSEGLKIEFLNKLQNFLLQNKEFRLTDPKLVLINSRLSYLEKKSSVVLELLVTDLVNSSIPSGISDDLVLGDKNRHICPSAPIVLQLRKKQKSFKNLLDSIQTIIERIQINGLKNQTLMGTIEQLDNKKSQVLDFLNVKILSIRQSTCFDDRLFDQSLNHTYSCSGHGTCDMHSRKCICNKYWMPNYSRYFLNYESDLTDGNNCEYNIPLTVLVLVLIGFLVYLTLKVIFKYFFYYLCCCCLCCRRIKIDKQRSKRLLGNSGLDESYLNDSIDMEDYDNKYKK</sequence>
<keyword evidence="1" id="KW-0812">Transmembrane</keyword>
<keyword evidence="3" id="KW-1185">Reference proteome</keyword>
<evidence type="ECO:0000313" key="2">
    <source>
        <dbReference type="EMBL" id="RNA39755.1"/>
    </source>
</evidence>
<reference evidence="2 3" key="1">
    <citation type="journal article" date="2018" name="Sci. Rep.">
        <title>Genomic signatures of local adaptation to the degree of environmental predictability in rotifers.</title>
        <authorList>
            <person name="Franch-Gras L."/>
            <person name="Hahn C."/>
            <person name="Garcia-Roger E.M."/>
            <person name="Carmona M.J."/>
            <person name="Serra M."/>
            <person name="Gomez A."/>
        </authorList>
    </citation>
    <scope>NUCLEOTIDE SEQUENCE [LARGE SCALE GENOMIC DNA]</scope>
    <source>
        <strain evidence="2">HYR1</strain>
    </source>
</reference>
<comment type="caution">
    <text evidence="2">The sequence shown here is derived from an EMBL/GenBank/DDBJ whole genome shotgun (WGS) entry which is preliminary data.</text>
</comment>
<evidence type="ECO:0000313" key="3">
    <source>
        <dbReference type="Proteomes" id="UP000276133"/>
    </source>
</evidence>
<dbReference type="Proteomes" id="UP000276133">
    <property type="component" value="Unassembled WGS sequence"/>
</dbReference>
<gene>
    <name evidence="2" type="ORF">BpHYR1_012044</name>
</gene>
<evidence type="ECO:0000256" key="1">
    <source>
        <dbReference type="SAM" id="Phobius"/>
    </source>
</evidence>
<keyword evidence="1" id="KW-1133">Transmembrane helix</keyword>
<feature type="transmembrane region" description="Helical" evidence="1">
    <location>
        <begin position="294"/>
        <end position="314"/>
    </location>
</feature>
<proteinExistence type="predicted"/>
<dbReference type="EMBL" id="REGN01000705">
    <property type="protein sequence ID" value="RNA39755.1"/>
    <property type="molecule type" value="Genomic_DNA"/>
</dbReference>